<feature type="region of interest" description="Disordered" evidence="1">
    <location>
        <begin position="60"/>
        <end position="118"/>
    </location>
</feature>
<dbReference type="EMBL" id="SOZD01000012">
    <property type="protein sequence ID" value="TFF17926.1"/>
    <property type="molecule type" value="Genomic_DNA"/>
</dbReference>
<evidence type="ECO:0000313" key="2">
    <source>
        <dbReference type="EMBL" id="TFF17926.1"/>
    </source>
</evidence>
<organism evidence="2 3">
    <name type="scientific">Jiella endophytica</name>
    <dbReference type="NCBI Taxonomy" id="2558362"/>
    <lineage>
        <taxon>Bacteria</taxon>
        <taxon>Pseudomonadati</taxon>
        <taxon>Pseudomonadota</taxon>
        <taxon>Alphaproteobacteria</taxon>
        <taxon>Hyphomicrobiales</taxon>
        <taxon>Aurantimonadaceae</taxon>
        <taxon>Jiella</taxon>
    </lineage>
</organism>
<evidence type="ECO:0000256" key="1">
    <source>
        <dbReference type="SAM" id="MobiDB-lite"/>
    </source>
</evidence>
<dbReference type="RefSeq" id="WP_134764153.1">
    <property type="nucleotide sequence ID" value="NZ_SOZD01000012.1"/>
</dbReference>
<accession>A0A4Y8RA64</accession>
<keyword evidence="3" id="KW-1185">Reference proteome</keyword>
<comment type="caution">
    <text evidence="2">The sequence shown here is derived from an EMBL/GenBank/DDBJ whole genome shotgun (WGS) entry which is preliminary data.</text>
</comment>
<dbReference type="AlphaFoldDB" id="A0A4Y8RA64"/>
<protein>
    <submittedName>
        <fullName evidence="2">Uncharacterized protein</fullName>
    </submittedName>
</protein>
<evidence type="ECO:0000313" key="3">
    <source>
        <dbReference type="Proteomes" id="UP000298179"/>
    </source>
</evidence>
<proteinExistence type="predicted"/>
<dbReference type="Proteomes" id="UP000298179">
    <property type="component" value="Unassembled WGS sequence"/>
</dbReference>
<name>A0A4Y8RA64_9HYPH</name>
<gene>
    <name evidence="2" type="ORF">E3C22_22580</name>
</gene>
<reference evidence="2 3" key="1">
    <citation type="submission" date="2019-03" db="EMBL/GenBank/DDBJ databases">
        <title>Jiella endophytica sp. nov., a novel endophytic bacterium isolated from root of Ficus microcarpa Linn. f.</title>
        <authorList>
            <person name="Tuo L."/>
        </authorList>
    </citation>
    <scope>NUCLEOTIDE SEQUENCE [LARGE SCALE GENOMIC DNA]</scope>
    <source>
        <strain evidence="2 3">CBS5Q-3</strain>
    </source>
</reference>
<sequence>MLSLTADPFGIACAGAALCGDGLEAWGCPRRYQPLRAGGTDARLLELVLQKISSIVAGQPCPTLPPSEPAAKRHMARTAPLRTKRRSEGTEPSGRMPALAIEAKNEDNDHPGGMIIDE</sequence>